<feature type="active site" description="Proton donor" evidence="6">
    <location>
        <position position="531"/>
    </location>
</feature>
<feature type="binding site" evidence="7">
    <location>
        <position position="189"/>
    </location>
    <ligand>
        <name>substrate</name>
    </ligand>
</feature>
<accession>A0A1G9XSJ3</accession>
<dbReference type="Pfam" id="PF16875">
    <property type="entry name" value="Glyco_hydro_36N"/>
    <property type="match status" value="1"/>
</dbReference>
<dbReference type="PRINTS" id="PR00743">
    <property type="entry name" value="GLHYDRLASE36"/>
</dbReference>
<feature type="domain" description="Glycosyl hydrolase family 36 N-terminal" evidence="9">
    <location>
        <begin position="28"/>
        <end position="274"/>
    </location>
</feature>
<evidence type="ECO:0000256" key="2">
    <source>
        <dbReference type="ARBA" id="ARBA00012755"/>
    </source>
</evidence>
<dbReference type="OrthoDB" id="9758822at2"/>
<keyword evidence="3 5" id="KW-0378">Hydrolase</keyword>
<evidence type="ECO:0000313" key="11">
    <source>
        <dbReference type="Proteomes" id="UP000199671"/>
    </source>
</evidence>
<proteinExistence type="inferred from homology"/>
<dbReference type="InterPro" id="IPR000111">
    <property type="entry name" value="Glyco_hydro_27/36_CS"/>
</dbReference>
<dbReference type="InterPro" id="IPR031705">
    <property type="entry name" value="Glyco_hydro_36_C"/>
</dbReference>
<dbReference type="Pfam" id="PF02065">
    <property type="entry name" value="Melibiase"/>
    <property type="match status" value="1"/>
</dbReference>
<dbReference type="GO" id="GO:0004557">
    <property type="term" value="F:alpha-galactosidase activity"/>
    <property type="evidence" value="ECO:0007669"/>
    <property type="project" value="UniProtKB-UniRule"/>
</dbReference>
<dbReference type="InterPro" id="IPR002252">
    <property type="entry name" value="Glyco_hydro_36"/>
</dbReference>
<dbReference type="PIRSF" id="PIRSF005536">
    <property type="entry name" value="Agal"/>
    <property type="match status" value="1"/>
</dbReference>
<evidence type="ECO:0000256" key="5">
    <source>
        <dbReference type="PIRNR" id="PIRNR005536"/>
    </source>
</evidence>
<comment type="similarity">
    <text evidence="5">Belongs to the glycosyl hydrolase.</text>
</comment>
<dbReference type="InterPro" id="IPR050985">
    <property type="entry name" value="Alpha-glycosidase_related"/>
</dbReference>
<evidence type="ECO:0000256" key="4">
    <source>
        <dbReference type="ARBA" id="ARBA00023295"/>
    </source>
</evidence>
<reference evidence="10 11" key="1">
    <citation type="submission" date="2016-10" db="EMBL/GenBank/DDBJ databases">
        <authorList>
            <person name="de Groot N.N."/>
        </authorList>
    </citation>
    <scope>NUCLEOTIDE SEQUENCE [LARGE SCALE GENOMIC DNA]</scope>
    <source>
        <strain evidence="10 11">KPR-7B</strain>
    </source>
</reference>
<dbReference type="Gene3D" id="3.20.20.70">
    <property type="entry name" value="Aldolase class I"/>
    <property type="match status" value="1"/>
</dbReference>
<dbReference type="EMBL" id="FNHU01000010">
    <property type="protein sequence ID" value="SDM99748.1"/>
    <property type="molecule type" value="Genomic_DNA"/>
</dbReference>
<evidence type="ECO:0000259" key="8">
    <source>
        <dbReference type="Pfam" id="PF16874"/>
    </source>
</evidence>
<gene>
    <name evidence="10" type="ORF">SAMN04487766_11068</name>
</gene>
<feature type="binding site" evidence="7">
    <location>
        <position position="509"/>
    </location>
    <ligand>
        <name>substrate</name>
    </ligand>
</feature>
<evidence type="ECO:0000313" key="10">
    <source>
        <dbReference type="EMBL" id="SDM99748.1"/>
    </source>
</evidence>
<dbReference type="Gene3D" id="2.70.98.60">
    <property type="entry name" value="alpha-galactosidase from lactobacil brevis"/>
    <property type="match status" value="1"/>
</dbReference>
<dbReference type="Gene3D" id="2.60.40.1180">
    <property type="entry name" value="Golgi alpha-mannosidase II"/>
    <property type="match status" value="1"/>
</dbReference>
<dbReference type="InterPro" id="IPR038417">
    <property type="entry name" value="Alpga-gal_N_sf"/>
</dbReference>
<evidence type="ECO:0000259" key="9">
    <source>
        <dbReference type="Pfam" id="PF16875"/>
    </source>
</evidence>
<evidence type="ECO:0000256" key="1">
    <source>
        <dbReference type="ARBA" id="ARBA00001255"/>
    </source>
</evidence>
<comment type="catalytic activity">
    <reaction evidence="1 5">
        <text>Hydrolysis of terminal, non-reducing alpha-D-galactose residues in alpha-D-galactosides, including galactose oligosaccharides, galactomannans and galactolipids.</text>
        <dbReference type="EC" id="3.2.1.22"/>
    </reaction>
</comment>
<sequence>MSADERILHMHGEGTSVLLGVGSAGVAQVHYWGPELGTLGEAAMADLVRSVRRMKVDNDPDVVVDPGILPGAWTGWTGRPGVTGRRRDGTAWSPRLTTTGLRVDTEGSVTEVFPGNRVETGAGTAVIELADTGACLSATIFLTLGAGGTLRVRATLTNTGEEPYDLDEFTVALPVPLELDEILDATGRWGRERFPQRTEVTFGAHLREGRHGRTGFDHPTLMAVGRRGFDFASGALRALHVAGSANHRTYLERLPEGHQVLGGGELLHPGEVRLGAGETYEGPTLHFVHGDGLDEAAHRVHAWVRSLPSAPGPDRPVTLNVWEAVHFDHSLPKLLALADAAARIGVERYVLDDGWFGARRDDTAGLGDWIVAPDAWPEGLHPLTEHVTALGMQFGLWFEPEMINPDSDTARAHPEWMLSARDELPLPWRHQQAIDLTNPEAWEHVRSQMDAILTEYPVSYIKWDHNRDVFDAGASRDGGRAAVGRQTRAALALMDRLRADHPGLEIESCSSGGGRIDLEMVRHAQRFWASDCIDPHERHSIVRGTEQIIPLEMIGTHVASGRNQTTGRLHDCSFRACTALWGHMGIEWDLTCESREDLDELAQWITFYKANRGLLLTGDVVRDRVGDGTAWIHGVVSGDRSRALYELSILERGPLTVQGRLRLRGLDPAVTYRVRPLRVGSEPSGLVAPPWFGEGNEGVSSTGAQLAAVGLTAPVLHPDQSLLIEAFRIDPATEHTTAPDPIGREKP</sequence>
<feature type="domain" description="Glycosyl hydrolase family 36 C-terminal" evidence="8">
    <location>
        <begin position="635"/>
        <end position="722"/>
    </location>
</feature>
<dbReference type="PANTHER" id="PTHR43053:SF3">
    <property type="entry name" value="ALPHA-GALACTOSIDASE C-RELATED"/>
    <property type="match status" value="1"/>
</dbReference>
<dbReference type="PROSITE" id="PS00512">
    <property type="entry name" value="ALPHA_GALACTOSIDASE"/>
    <property type="match status" value="1"/>
</dbReference>
<dbReference type="CDD" id="cd14791">
    <property type="entry name" value="GH36"/>
    <property type="match status" value="1"/>
</dbReference>
<evidence type="ECO:0000256" key="7">
    <source>
        <dbReference type="PIRSR" id="PIRSR005536-2"/>
    </source>
</evidence>
<dbReference type="InterPro" id="IPR013785">
    <property type="entry name" value="Aldolase_TIM"/>
</dbReference>
<feature type="binding site" evidence="7">
    <location>
        <begin position="352"/>
        <end position="353"/>
    </location>
    <ligand>
        <name>substrate</name>
    </ligand>
</feature>
<feature type="active site" description="Nucleophile" evidence="6">
    <location>
        <position position="464"/>
    </location>
</feature>
<protein>
    <recommendedName>
        <fullName evidence="2 5">Alpha-galactosidase</fullName>
        <ecNumber evidence="2 5">3.2.1.22</ecNumber>
    </recommendedName>
</protein>
<dbReference type="InterPro" id="IPR031704">
    <property type="entry name" value="Glyco_hydro_36_N"/>
</dbReference>
<dbReference type="EC" id="3.2.1.22" evidence="2 5"/>
<dbReference type="GO" id="GO:0016052">
    <property type="term" value="P:carbohydrate catabolic process"/>
    <property type="evidence" value="ECO:0007669"/>
    <property type="project" value="InterPro"/>
</dbReference>
<dbReference type="RefSeq" id="WP_092611306.1">
    <property type="nucleotide sequence ID" value="NZ_FNHU01000010.1"/>
</dbReference>
<feature type="binding site" evidence="7">
    <location>
        <position position="429"/>
    </location>
    <ligand>
        <name>substrate</name>
    </ligand>
</feature>
<dbReference type="Pfam" id="PF16874">
    <property type="entry name" value="Glyco_hydro_36C"/>
    <property type="match status" value="1"/>
</dbReference>
<organism evidence="10 11">
    <name type="scientific">Actinomyces ruminicola</name>
    <dbReference type="NCBI Taxonomy" id="332524"/>
    <lineage>
        <taxon>Bacteria</taxon>
        <taxon>Bacillati</taxon>
        <taxon>Actinomycetota</taxon>
        <taxon>Actinomycetes</taxon>
        <taxon>Actinomycetales</taxon>
        <taxon>Actinomycetaceae</taxon>
        <taxon>Actinomyces</taxon>
    </lineage>
</organism>
<dbReference type="Proteomes" id="UP000199671">
    <property type="component" value="Unassembled WGS sequence"/>
</dbReference>
<feature type="binding site" evidence="7">
    <location>
        <position position="531"/>
    </location>
    <ligand>
        <name>substrate</name>
    </ligand>
</feature>
<evidence type="ECO:0000256" key="6">
    <source>
        <dbReference type="PIRSR" id="PIRSR005536-1"/>
    </source>
</evidence>
<dbReference type="PANTHER" id="PTHR43053">
    <property type="entry name" value="GLYCOSIDASE FAMILY 31"/>
    <property type="match status" value="1"/>
</dbReference>
<evidence type="ECO:0000256" key="3">
    <source>
        <dbReference type="ARBA" id="ARBA00022801"/>
    </source>
</evidence>
<dbReference type="InterPro" id="IPR013780">
    <property type="entry name" value="Glyco_hydro_b"/>
</dbReference>
<feature type="binding site" evidence="7">
    <location>
        <begin position="462"/>
        <end position="466"/>
    </location>
    <ligand>
        <name>substrate</name>
    </ligand>
</feature>
<dbReference type="SUPFAM" id="SSF51445">
    <property type="entry name" value="(Trans)glycosidases"/>
    <property type="match status" value="1"/>
</dbReference>
<dbReference type="AlphaFoldDB" id="A0A1G9XSJ3"/>
<dbReference type="InterPro" id="IPR017853">
    <property type="entry name" value="GH"/>
</dbReference>
<name>A0A1G9XSJ3_9ACTO</name>
<keyword evidence="4 5" id="KW-0326">Glycosidase</keyword>